<organism evidence="1 2">
    <name type="scientific">Hymenobacter aranciens</name>
    <dbReference type="NCBI Taxonomy" id="3063996"/>
    <lineage>
        <taxon>Bacteria</taxon>
        <taxon>Pseudomonadati</taxon>
        <taxon>Bacteroidota</taxon>
        <taxon>Cytophagia</taxon>
        <taxon>Cytophagales</taxon>
        <taxon>Hymenobacteraceae</taxon>
        <taxon>Hymenobacter</taxon>
    </lineage>
</organism>
<name>A0ABT9BCX1_9BACT</name>
<dbReference type="InterPro" id="IPR008969">
    <property type="entry name" value="CarboxyPept-like_regulatory"/>
</dbReference>
<dbReference type="RefSeq" id="WP_305005706.1">
    <property type="nucleotide sequence ID" value="NZ_JAUQSY010000003.1"/>
</dbReference>
<evidence type="ECO:0008006" key="3">
    <source>
        <dbReference type="Google" id="ProtNLM"/>
    </source>
</evidence>
<accession>A0ABT9BCX1</accession>
<dbReference type="SUPFAM" id="SSF49464">
    <property type="entry name" value="Carboxypeptidase regulatory domain-like"/>
    <property type="match status" value="1"/>
</dbReference>
<proteinExistence type="predicted"/>
<evidence type="ECO:0000313" key="2">
    <source>
        <dbReference type="Proteomes" id="UP001176429"/>
    </source>
</evidence>
<dbReference type="EMBL" id="JAUQSY010000003">
    <property type="protein sequence ID" value="MDO7874393.1"/>
    <property type="molecule type" value="Genomic_DNA"/>
</dbReference>
<sequence>MEAPAEPAVSDYCWGQMLGPDHRFLPGACVFVAGQPGIIAATNSEGKFRLRLPTSASQTLTVAYAGLRDQQLPVLLRQSSG</sequence>
<evidence type="ECO:0000313" key="1">
    <source>
        <dbReference type="EMBL" id="MDO7874393.1"/>
    </source>
</evidence>
<reference evidence="1" key="1">
    <citation type="submission" date="2023-07" db="EMBL/GenBank/DDBJ databases">
        <authorList>
            <person name="Kim M.K."/>
        </authorList>
    </citation>
    <scope>NUCLEOTIDE SEQUENCE</scope>
    <source>
        <strain evidence="1">ASUV-10-1</strain>
    </source>
</reference>
<dbReference type="Proteomes" id="UP001176429">
    <property type="component" value="Unassembled WGS sequence"/>
</dbReference>
<comment type="caution">
    <text evidence="1">The sequence shown here is derived from an EMBL/GenBank/DDBJ whole genome shotgun (WGS) entry which is preliminary data.</text>
</comment>
<protein>
    <recommendedName>
        <fullName evidence="3">Carboxypeptidase regulatory-like domain-containing protein</fullName>
    </recommendedName>
</protein>
<gene>
    <name evidence="1" type="ORF">Q5H93_06585</name>
</gene>
<keyword evidence="2" id="KW-1185">Reference proteome</keyword>